<evidence type="ECO:0000256" key="6">
    <source>
        <dbReference type="ARBA" id="ARBA00022982"/>
    </source>
</evidence>
<proteinExistence type="inferred from homology"/>
<dbReference type="PANTHER" id="PTHR15336">
    <property type="entry name" value="UBIQUINOL-CYTOCHROME C REDUCTASE COMPLEX 7.8 KDA PROTEIN"/>
    <property type="match status" value="1"/>
</dbReference>
<dbReference type="SUPFAM" id="SSF81531">
    <property type="entry name" value="Non-heme 11 kDa protein of cytochrome bc1 complex (Ubiquinol-cytochrome c reductase)"/>
    <property type="match status" value="1"/>
</dbReference>
<dbReference type="Pfam" id="PF02320">
    <property type="entry name" value="UCR_hinge"/>
    <property type="match status" value="1"/>
</dbReference>
<evidence type="ECO:0000256" key="1">
    <source>
        <dbReference type="ARBA" id="ARBA00004137"/>
    </source>
</evidence>
<sequence>MISMSPTAIACRMPGQTETNLGRSFNTFLQVTPAPNSSGRLARVCNCRYSQEFQRKTMSDEEDPECMKPQLEEACKPQCVKALLAYEACAQRIESDETGEAHCTGQYFDYYACIDKCVAPKLFAALK</sequence>
<keyword evidence="14" id="KW-1185">Reference proteome</keyword>
<keyword evidence="4" id="KW-0679">Respiratory chain</keyword>
<evidence type="ECO:0000256" key="7">
    <source>
        <dbReference type="ARBA" id="ARBA00023128"/>
    </source>
</evidence>
<keyword evidence="3" id="KW-0813">Transport</keyword>
<keyword evidence="7" id="KW-0496">Mitochondrion</keyword>
<reference evidence="13 14" key="1">
    <citation type="journal article" date="2015" name="Genome Biol. Evol.">
        <title>Comparative Genomics of a Bacterivorous Green Alga Reveals Evolutionary Causalities and Consequences of Phago-Mixotrophic Mode of Nutrition.</title>
        <authorList>
            <person name="Burns J.A."/>
            <person name="Paasch A."/>
            <person name="Narechania A."/>
            <person name="Kim E."/>
        </authorList>
    </citation>
    <scope>NUCLEOTIDE SEQUENCE [LARGE SCALE GENOMIC DNA]</scope>
    <source>
        <strain evidence="13 14">PLY_AMNH</strain>
    </source>
</reference>
<name>A0AAE0EXR9_9CHLO</name>
<evidence type="ECO:0000256" key="11">
    <source>
        <dbReference type="ARBA" id="ARBA00076110"/>
    </source>
</evidence>
<evidence type="ECO:0000256" key="4">
    <source>
        <dbReference type="ARBA" id="ARBA00022660"/>
    </source>
</evidence>
<evidence type="ECO:0000256" key="9">
    <source>
        <dbReference type="ARBA" id="ARBA00023157"/>
    </source>
</evidence>
<keyword evidence="6" id="KW-0249">Electron transport</keyword>
<keyword evidence="8" id="KW-0472">Membrane</keyword>
<comment type="similarity">
    <text evidence="2">Belongs to the UQCRH/QCR6 family.</text>
</comment>
<evidence type="ECO:0000256" key="10">
    <source>
        <dbReference type="ARBA" id="ARBA00044364"/>
    </source>
</evidence>
<gene>
    <name evidence="13" type="ORF">CYMTET_46288</name>
</gene>
<evidence type="ECO:0000259" key="12">
    <source>
        <dbReference type="Pfam" id="PF02320"/>
    </source>
</evidence>
<dbReference type="InterPro" id="IPR023184">
    <property type="entry name" value="Ubol_cytC_Rdtase_hinge_dom"/>
</dbReference>
<dbReference type="InterPro" id="IPR003422">
    <property type="entry name" value="Cyt_b-c1_6"/>
</dbReference>
<evidence type="ECO:0000313" key="13">
    <source>
        <dbReference type="EMBL" id="KAK3244087.1"/>
    </source>
</evidence>
<feature type="domain" description="Ubiquinol-cytochrome C reductase hinge" evidence="12">
    <location>
        <begin position="68"/>
        <end position="127"/>
    </location>
</feature>
<dbReference type="Gene3D" id="1.10.287.20">
    <property type="entry name" value="Ubiquinol-cytochrome C reductase hinge domain"/>
    <property type="match status" value="1"/>
</dbReference>
<evidence type="ECO:0000313" key="14">
    <source>
        <dbReference type="Proteomes" id="UP001190700"/>
    </source>
</evidence>
<dbReference type="GO" id="GO:0005743">
    <property type="term" value="C:mitochondrial inner membrane"/>
    <property type="evidence" value="ECO:0007669"/>
    <property type="project" value="UniProtKB-SubCell"/>
</dbReference>
<dbReference type="Proteomes" id="UP001190700">
    <property type="component" value="Unassembled WGS sequence"/>
</dbReference>
<protein>
    <recommendedName>
        <fullName evidence="11">Complex III subunit VI</fullName>
    </recommendedName>
    <alternativeName>
        <fullName evidence="10">Mitochondrial hinge protein</fullName>
    </alternativeName>
</protein>
<keyword evidence="9" id="KW-1015">Disulfide bond</keyword>
<comment type="caution">
    <text evidence="13">The sequence shown here is derived from an EMBL/GenBank/DDBJ whole genome shotgun (WGS) entry which is preliminary data.</text>
</comment>
<accession>A0AAE0EXR9</accession>
<evidence type="ECO:0000256" key="8">
    <source>
        <dbReference type="ARBA" id="ARBA00023136"/>
    </source>
</evidence>
<dbReference type="FunFam" id="1.10.287.20:FF:000001">
    <property type="entry name" value="Cytochrome b-c1 complex subunit 6"/>
    <property type="match status" value="1"/>
</dbReference>
<dbReference type="EMBL" id="LGRX02032300">
    <property type="protein sequence ID" value="KAK3244087.1"/>
    <property type="molecule type" value="Genomic_DNA"/>
</dbReference>
<dbReference type="AlphaFoldDB" id="A0AAE0EXR9"/>
<evidence type="ECO:0000256" key="3">
    <source>
        <dbReference type="ARBA" id="ARBA00022448"/>
    </source>
</evidence>
<evidence type="ECO:0000256" key="5">
    <source>
        <dbReference type="ARBA" id="ARBA00022792"/>
    </source>
</evidence>
<comment type="subcellular location">
    <subcellularLocation>
        <location evidence="1">Mitochondrion inner membrane</location>
        <topology evidence="1">Peripheral membrane protein</topology>
        <orientation evidence="1">Intermembrane side</orientation>
    </subcellularLocation>
</comment>
<evidence type="ECO:0000256" key="2">
    <source>
        <dbReference type="ARBA" id="ARBA00006498"/>
    </source>
</evidence>
<dbReference type="GO" id="GO:0006122">
    <property type="term" value="P:mitochondrial electron transport, ubiquinol to cytochrome c"/>
    <property type="evidence" value="ECO:0007669"/>
    <property type="project" value="InterPro"/>
</dbReference>
<organism evidence="13 14">
    <name type="scientific">Cymbomonas tetramitiformis</name>
    <dbReference type="NCBI Taxonomy" id="36881"/>
    <lineage>
        <taxon>Eukaryota</taxon>
        <taxon>Viridiplantae</taxon>
        <taxon>Chlorophyta</taxon>
        <taxon>Pyramimonadophyceae</taxon>
        <taxon>Pyramimonadales</taxon>
        <taxon>Pyramimonadaceae</taxon>
        <taxon>Cymbomonas</taxon>
    </lineage>
</organism>
<dbReference type="PANTHER" id="PTHR15336:SF0">
    <property type="entry name" value="CYTOCHROME B-C1 COMPLEX SUBUNIT 6, MITOCHONDRIAL"/>
    <property type="match status" value="1"/>
</dbReference>
<keyword evidence="5" id="KW-0999">Mitochondrion inner membrane</keyword>
<dbReference type="InterPro" id="IPR036811">
    <property type="entry name" value="Ubol_cytC_Rdtase_hinge_dom_sf"/>
</dbReference>